<dbReference type="GO" id="GO:0005524">
    <property type="term" value="F:ATP binding"/>
    <property type="evidence" value="ECO:0007669"/>
    <property type="project" value="UniProtKB-UniRule"/>
</dbReference>
<dbReference type="SMART" id="SM00129">
    <property type="entry name" value="KISc"/>
    <property type="match status" value="1"/>
</dbReference>
<dbReference type="GO" id="GO:0003777">
    <property type="term" value="F:microtubule motor activity"/>
    <property type="evidence" value="ECO:0007669"/>
    <property type="project" value="InterPro"/>
</dbReference>
<dbReference type="PANTHER" id="PTHR37739:SF18">
    <property type="entry name" value="KINESIN-LIKE PROTEIN KIN-12C"/>
    <property type="match status" value="1"/>
</dbReference>
<feature type="binding site" evidence="7">
    <location>
        <begin position="209"/>
        <end position="216"/>
    </location>
    <ligand>
        <name>ATP</name>
        <dbReference type="ChEBI" id="CHEBI:30616"/>
    </ligand>
</feature>
<feature type="region of interest" description="Disordered" evidence="9">
    <location>
        <begin position="58"/>
        <end position="83"/>
    </location>
</feature>
<reference evidence="11" key="1">
    <citation type="submission" date="2021-01" db="UniProtKB">
        <authorList>
            <consortium name="EnsemblPlants"/>
        </authorList>
    </citation>
    <scope>IDENTIFICATION</scope>
</reference>
<keyword evidence="12" id="KW-1185">Reference proteome</keyword>
<evidence type="ECO:0000313" key="11">
    <source>
        <dbReference type="EnsemblPlants" id="Kaladp0039s0293.1.v1.1"/>
    </source>
</evidence>
<keyword evidence="1" id="KW-0493">Microtubule</keyword>
<keyword evidence="3 7" id="KW-0067">ATP-binding</keyword>
<feature type="coiled-coil region" evidence="8">
    <location>
        <begin position="1848"/>
        <end position="1875"/>
    </location>
</feature>
<sequence>MSSSDSSTNQRHAHLESDENGFETSSNPLAFPTSRPPLNSIPDPAQFQLDSHQLIKTTTTPSPRLSGRAASKGDNATPSRSVSKSFNSRASFYSSRVLRGHSATTPNTVMTVPHLDMEEDPTFWTDHNVQVLIRIRPISTLESVSQGFGRCLKQESAQSLLWLGHPETRFTFDHVACDTISQEKLFKVAGLPMVENCMSGYNSCMFAYGQTGSGKTYTMMGDIQLMDGKLNEDCGITPRIFEYLFSRIHMEEANRRDENLKYCCKCSFLEIYNEQITDLLEPSSINLQLREDLKKGVYVENLTEHSVVTVSDVIKILVQGTTNRKVASTHMNSESSRSHSVFTCTIESHWEKDSMTHIRFGRLNLVDLAGSERQKTSGAEGDRLKEAANINKSLSTLGLVIMSLVDMAQGKQRHVPYRDSRLTFLLQDSLGGNSKTMIIANVSPSICSATETLSTLKFAQRAKLIQNNAKVNEDASGDVPALQRQVHMLKDQLSLLIKHHNLPKCLPCPMTFSEEPDKDFNPSEERHTVDWHINIIDLQHKKIARLEASLVGALRREKQAEEAAHKLEAEIEHLNRLAQQRDEDAQRSKMMLRFREEKIKRLEMLRDGPLSYEKYLMEENDALLKEIQTLHAKIDRNPEVTRFALENIRLLEHLQLFQNFYEKGERDNLRAEISDLRDQLLDTLDIIKSSKNNVTGDIRGVKAFKDCKEMNSKLMSEFASIQNELKWDEYSDKAASKCVTCVTLKIDSVDSETLSKNEEDNETPCDSNGKIMGDAIDEQSIKSNRELEDAKLLIHDMEAQQLHMKEELKILQDEKQRYLLMFNKEKTAMSAEPHAYNYSGLDAVQKCNEEPVHPSDQDAVINALQNKINSMSEELDRAIKRNSQYQEDHDLELSRKNQKDTVFEQVEMETARTILHLQEEVATLQSELQDRLSCMAHENMDLRNKIAAMEAEIKKSMMKWERATLELTSFLIDGSQSLTDVSSQIEDIAFSFPQVDGWIHDQVKKAAKVCIEKEEMILLLQRNLEDAQNLLREIEMKIISLRGATFAVNESEKHEADGSANELMHLVKTELSETNEKLSNIENSLKSLLNIYSNPVKSEAREPAESGSDYSTSSTDSSTADSASHNGETCIEEFYNEDVNLTGASVFPSATLESESSEIHLQNSVHDDIINLGLDKELRQTKYAFRKLYSKLAEMFFEEFEASPDKKGENTVLPCTGSRRKRARTCPDIEENSMLLQSEREMESASSFLTKFLEAQSTIKEADIMLNALVDANERSKQLTSMWRQAGKDLLVEKASLLDEVEQLKHSAALHKKENVLLQEELEHSCMELRGSMSFLETSFTEMQLGMEEHLKAVYSELSSIVQGLLSCIHGQHPLYGKDVIENEFVLSLPQECYNDGSEKERPDPVVSAMGHYPACQTNNNDRINMNTAQYIAARRQSTSHECLAEGDLIQENDLLKKEIKRNDGALNDLLFDFSLLHESTSKMKDEKDENQKLVLSLNSIPKELELKIKQLDSVQAEHEKSKRQLSENESLLSSMNTDVEQAKEMIEILSAQNAELGTLVEDLYNKKSETEEQLEEQKKMVRSLEKEVLQLSHSTDNNLVSSTESVEDVLREAADEKSSLIEEIKHLKDKLEMARALADENEALVVEARQESEASKIYAQEKEEEARILEHSVEELESTVNVLEQKVFEMDEEVKRHKSIRDSLELEVKSLRQRMLTVETLTENMDPEQLVNKLSDDQLWRQLDDKSLELQEACSRIMFLEGERSRQDIEIKQLKEYISEIVLHAEAQASQYQQKYKSLEAMICEVKTDTSRESTLSTLDRNEKLSTRTRGSSSPFRCISSLVQQMNMEKDQELSGARQRIEELEALYSKQKKEVCMLNSRLAAAESMTHDVIRDLLGVKLDITNYANIIDQHQVHQLLEVAHQQTEEAMEKEQEILLLRRQIGGLIEERESLISDSNQRRADALAAQMTLEQLHEQKQWLSAQNKMLKTDKLNLKTKVAELDDMVKRLLSMQNSQQRVQQPTKIKGSTSSRSQDTDFTRSLTQSEQTLSRVNNELAQYRRMTANHSRNHNRTDRRNIDTKYRN</sequence>
<evidence type="ECO:0000256" key="2">
    <source>
        <dbReference type="ARBA" id="ARBA00022741"/>
    </source>
</evidence>
<evidence type="ECO:0000313" key="12">
    <source>
        <dbReference type="Proteomes" id="UP000594263"/>
    </source>
</evidence>
<accession>A0A7N0TKP3</accession>
<dbReference type="Gene3D" id="3.40.850.10">
    <property type="entry name" value="Kinesin motor domain"/>
    <property type="match status" value="1"/>
</dbReference>
<evidence type="ECO:0000256" key="8">
    <source>
        <dbReference type="SAM" id="Coils"/>
    </source>
</evidence>
<dbReference type="FunFam" id="3.40.850.10:FF:000033">
    <property type="entry name" value="Kinesin-like protein KIN-12E"/>
    <property type="match status" value="1"/>
</dbReference>
<name>A0A7N0TKP3_KALFE</name>
<dbReference type="InterPro" id="IPR027417">
    <property type="entry name" value="P-loop_NTPase"/>
</dbReference>
<dbReference type="InterPro" id="IPR001752">
    <property type="entry name" value="Kinesin_motor_dom"/>
</dbReference>
<dbReference type="GO" id="GO:0005874">
    <property type="term" value="C:microtubule"/>
    <property type="evidence" value="ECO:0007669"/>
    <property type="project" value="UniProtKB-KW"/>
</dbReference>
<feature type="domain" description="Kinesin motor" evidence="10">
    <location>
        <begin position="128"/>
        <end position="465"/>
    </location>
</feature>
<evidence type="ECO:0000256" key="6">
    <source>
        <dbReference type="ARBA" id="ARBA00034488"/>
    </source>
</evidence>
<evidence type="ECO:0000256" key="9">
    <source>
        <dbReference type="SAM" id="MobiDB-lite"/>
    </source>
</evidence>
<feature type="coiled-coil region" evidence="8">
    <location>
        <begin position="543"/>
        <end position="584"/>
    </location>
</feature>
<keyword evidence="4 8" id="KW-0175">Coiled coil</keyword>
<feature type="compositionally biased region" description="Low complexity" evidence="9">
    <location>
        <begin position="1105"/>
        <end position="1124"/>
    </location>
</feature>
<dbReference type="GO" id="GO:0007018">
    <property type="term" value="P:microtubule-based movement"/>
    <property type="evidence" value="ECO:0007669"/>
    <property type="project" value="InterPro"/>
</dbReference>
<feature type="region of interest" description="Disordered" evidence="9">
    <location>
        <begin position="2013"/>
        <end position="2049"/>
    </location>
</feature>
<feature type="coiled-coil region" evidence="8">
    <location>
        <begin position="932"/>
        <end position="959"/>
    </location>
</feature>
<dbReference type="Proteomes" id="UP000594263">
    <property type="component" value="Unplaced"/>
</dbReference>
<evidence type="ECO:0000256" key="3">
    <source>
        <dbReference type="ARBA" id="ARBA00022840"/>
    </source>
</evidence>
<feature type="region of interest" description="Disordered" evidence="9">
    <location>
        <begin position="1096"/>
        <end position="1126"/>
    </location>
</feature>
<keyword evidence="2 7" id="KW-0547">Nucleotide-binding</keyword>
<evidence type="ECO:0000256" key="1">
    <source>
        <dbReference type="ARBA" id="ARBA00022701"/>
    </source>
</evidence>
<feature type="coiled-coil region" evidence="8">
    <location>
        <begin position="1294"/>
        <end position="1321"/>
    </location>
</feature>
<dbReference type="SUPFAM" id="SSF52540">
    <property type="entry name" value="P-loop containing nucleoside triphosphate hydrolases"/>
    <property type="match status" value="1"/>
</dbReference>
<evidence type="ECO:0000259" key="10">
    <source>
        <dbReference type="PROSITE" id="PS50067"/>
    </source>
</evidence>
<feature type="coiled-coil region" evidence="8">
    <location>
        <begin position="1505"/>
        <end position="1722"/>
    </location>
</feature>
<feature type="region of interest" description="Disordered" evidence="9">
    <location>
        <begin position="1"/>
        <end position="46"/>
    </location>
</feature>
<dbReference type="Gramene" id="Kaladp0039s0293.1.v1.1">
    <property type="protein sequence ID" value="Kaladp0039s0293.1.v1.1"/>
    <property type="gene ID" value="Kaladp0039s0293.v1.1"/>
</dbReference>
<proteinExistence type="inferred from homology"/>
<comment type="similarity">
    <text evidence="6">Belongs to the TRAFAC class myosin-kinesin ATPase superfamily. Kinesin family. KIN-12 subfamily.</text>
</comment>
<dbReference type="PRINTS" id="PR00380">
    <property type="entry name" value="KINESINHEAVY"/>
</dbReference>
<feature type="coiled-coil region" evidence="8">
    <location>
        <begin position="1916"/>
        <end position="1943"/>
    </location>
</feature>
<dbReference type="InterPro" id="IPR036961">
    <property type="entry name" value="Kinesin_motor_dom_sf"/>
</dbReference>
<dbReference type="GO" id="GO:0008017">
    <property type="term" value="F:microtubule binding"/>
    <property type="evidence" value="ECO:0007669"/>
    <property type="project" value="InterPro"/>
</dbReference>
<feature type="compositionally biased region" description="Polar residues" evidence="9">
    <location>
        <begin position="2040"/>
        <end position="2049"/>
    </location>
</feature>
<dbReference type="Pfam" id="PF00225">
    <property type="entry name" value="Kinesin"/>
    <property type="match status" value="1"/>
</dbReference>
<evidence type="ECO:0000256" key="7">
    <source>
        <dbReference type="PROSITE-ProRule" id="PRU00283"/>
    </source>
</evidence>
<organism evidence="11 12">
    <name type="scientific">Kalanchoe fedtschenkoi</name>
    <name type="common">Lavender scallops</name>
    <name type="synonym">South American air plant</name>
    <dbReference type="NCBI Taxonomy" id="63787"/>
    <lineage>
        <taxon>Eukaryota</taxon>
        <taxon>Viridiplantae</taxon>
        <taxon>Streptophyta</taxon>
        <taxon>Embryophyta</taxon>
        <taxon>Tracheophyta</taxon>
        <taxon>Spermatophyta</taxon>
        <taxon>Magnoliopsida</taxon>
        <taxon>eudicotyledons</taxon>
        <taxon>Gunneridae</taxon>
        <taxon>Pentapetalae</taxon>
        <taxon>Saxifragales</taxon>
        <taxon>Crassulaceae</taxon>
        <taxon>Kalanchoe</taxon>
    </lineage>
</organism>
<evidence type="ECO:0000256" key="5">
    <source>
        <dbReference type="ARBA" id="ARBA00023175"/>
    </source>
</evidence>
<dbReference type="InterPro" id="IPR019821">
    <property type="entry name" value="Kinesin_motor_CS"/>
</dbReference>
<keyword evidence="5 7" id="KW-0505">Motor protein</keyword>
<feature type="coiled-coil region" evidence="8">
    <location>
        <begin position="1010"/>
        <end position="1044"/>
    </location>
</feature>
<dbReference type="PROSITE" id="PS00411">
    <property type="entry name" value="KINESIN_MOTOR_1"/>
    <property type="match status" value="1"/>
</dbReference>
<feature type="region of interest" description="Disordered" evidence="9">
    <location>
        <begin position="2063"/>
        <end position="2085"/>
    </location>
</feature>
<dbReference type="EnsemblPlants" id="Kaladp0039s0293.1.v1.1">
    <property type="protein sequence ID" value="Kaladp0039s0293.1.v1.1"/>
    <property type="gene ID" value="Kaladp0039s0293.v1.1"/>
</dbReference>
<dbReference type="OMA" id="TMMGEIN"/>
<feature type="coiled-coil region" evidence="8">
    <location>
        <begin position="861"/>
        <end position="888"/>
    </location>
</feature>
<protein>
    <recommendedName>
        <fullName evidence="10">Kinesin motor domain-containing protein</fullName>
    </recommendedName>
</protein>
<dbReference type="InterPro" id="IPR044986">
    <property type="entry name" value="KIF15/KIN-12"/>
</dbReference>
<evidence type="ECO:0000256" key="4">
    <source>
        <dbReference type="ARBA" id="ARBA00023054"/>
    </source>
</evidence>
<feature type="compositionally biased region" description="Polar residues" evidence="9">
    <location>
        <begin position="1"/>
        <end position="10"/>
    </location>
</feature>
<feature type="compositionally biased region" description="Polar residues" evidence="9">
    <location>
        <begin position="74"/>
        <end position="83"/>
    </location>
</feature>
<dbReference type="PROSITE" id="PS50067">
    <property type="entry name" value="KINESIN_MOTOR_2"/>
    <property type="match status" value="1"/>
</dbReference>
<dbReference type="CDD" id="cd01373">
    <property type="entry name" value="KISc_KLP2_like"/>
    <property type="match status" value="1"/>
</dbReference>
<feature type="compositionally biased region" description="Basic and acidic residues" evidence="9">
    <location>
        <begin position="2072"/>
        <end position="2085"/>
    </location>
</feature>
<feature type="compositionally biased region" description="Polar residues" evidence="9">
    <location>
        <begin position="2013"/>
        <end position="2034"/>
    </location>
</feature>
<dbReference type="PANTHER" id="PTHR37739">
    <property type="entry name" value="KINESIN-LIKE PROTEIN KIN-12D"/>
    <property type="match status" value="1"/>
</dbReference>